<keyword evidence="1 2" id="KW-0456">Lyase</keyword>
<comment type="similarity">
    <text evidence="2">Belongs to the DapA family.</text>
</comment>
<keyword evidence="6" id="KW-1185">Reference proteome</keyword>
<dbReference type="Proteomes" id="UP000282454">
    <property type="component" value="Unassembled WGS sequence"/>
</dbReference>
<name>A0A421BBQ6_9PSEU</name>
<evidence type="ECO:0000313" key="5">
    <source>
        <dbReference type="EMBL" id="RLK61804.1"/>
    </source>
</evidence>
<evidence type="ECO:0000256" key="1">
    <source>
        <dbReference type="ARBA" id="ARBA00023239"/>
    </source>
</evidence>
<dbReference type="CDD" id="cd00408">
    <property type="entry name" value="DHDPS-like"/>
    <property type="match status" value="1"/>
</dbReference>
<dbReference type="PIRSF" id="PIRSF001365">
    <property type="entry name" value="DHDPS"/>
    <property type="match status" value="1"/>
</dbReference>
<feature type="binding site" evidence="4">
    <location>
        <position position="205"/>
    </location>
    <ligand>
        <name>pyruvate</name>
        <dbReference type="ChEBI" id="CHEBI:15361"/>
    </ligand>
</feature>
<evidence type="ECO:0000256" key="2">
    <source>
        <dbReference type="PIRNR" id="PIRNR001365"/>
    </source>
</evidence>
<organism evidence="5 6">
    <name type="scientific">Actinokineospora cianjurensis</name>
    <dbReference type="NCBI Taxonomy" id="585224"/>
    <lineage>
        <taxon>Bacteria</taxon>
        <taxon>Bacillati</taxon>
        <taxon>Actinomycetota</taxon>
        <taxon>Actinomycetes</taxon>
        <taxon>Pseudonocardiales</taxon>
        <taxon>Pseudonocardiaceae</taxon>
        <taxon>Actinokineospora</taxon>
    </lineage>
</organism>
<proteinExistence type="inferred from homology"/>
<dbReference type="GO" id="GO:0005829">
    <property type="term" value="C:cytosol"/>
    <property type="evidence" value="ECO:0007669"/>
    <property type="project" value="TreeGrafter"/>
</dbReference>
<dbReference type="SUPFAM" id="SSF51569">
    <property type="entry name" value="Aldolase"/>
    <property type="match status" value="1"/>
</dbReference>
<dbReference type="EMBL" id="RCDD01000001">
    <property type="protein sequence ID" value="RLK61804.1"/>
    <property type="molecule type" value="Genomic_DNA"/>
</dbReference>
<feature type="active site" description="Proton donor/acceptor" evidence="3">
    <location>
        <position position="138"/>
    </location>
</feature>
<accession>A0A421BBQ6</accession>
<evidence type="ECO:0000256" key="3">
    <source>
        <dbReference type="PIRSR" id="PIRSR001365-1"/>
    </source>
</evidence>
<feature type="active site" description="Schiff-base intermediate with substrate" evidence="3">
    <location>
        <position position="166"/>
    </location>
</feature>
<dbReference type="AlphaFoldDB" id="A0A421BBQ6"/>
<sequence>MVTVLGVPSGGVIVPLVTPLAADGTVSEPDVARLVAAVAGHVVALVPGLSTGEGWALDDDRWSAVVSHTLSHRRGLPVLAGTQRRTTAEVVARAAKAVALGAAGVVVPTQSGSGVTQREMYEHYVAVTATVAAPVVVYHESAVTGNLLDPATLLRVCELEGVVAVKDSGGDPAATRALLAAAPPVAVWQGYEDLVARTPGVDGCVLALANLEPDLCARYLAGQAAAADLDAACARYRLAEPDWYRHVKAHLCRRGVISTAAAVTPVGEEP</sequence>
<evidence type="ECO:0000313" key="6">
    <source>
        <dbReference type="Proteomes" id="UP000282454"/>
    </source>
</evidence>
<feature type="binding site" evidence="4">
    <location>
        <position position="51"/>
    </location>
    <ligand>
        <name>pyruvate</name>
        <dbReference type="ChEBI" id="CHEBI:15361"/>
    </ligand>
</feature>
<dbReference type="PANTHER" id="PTHR42849:SF1">
    <property type="entry name" value="N-ACETYLNEURAMINATE LYASE"/>
    <property type="match status" value="1"/>
</dbReference>
<reference evidence="5 6" key="1">
    <citation type="submission" date="2018-10" db="EMBL/GenBank/DDBJ databases">
        <title>Genomic Encyclopedia of Archaeal and Bacterial Type Strains, Phase II (KMG-II): from individual species to whole genera.</title>
        <authorList>
            <person name="Goeker M."/>
        </authorList>
    </citation>
    <scope>NUCLEOTIDE SEQUENCE [LARGE SCALE GENOMIC DNA]</scope>
    <source>
        <strain evidence="5 6">DSM 45657</strain>
    </source>
</reference>
<protein>
    <submittedName>
        <fullName evidence="5">4-hydroxy-tetrahydrodipicolinate synthase</fullName>
    </submittedName>
</protein>
<dbReference type="GO" id="GO:0019262">
    <property type="term" value="P:N-acetylneuraminate catabolic process"/>
    <property type="evidence" value="ECO:0007669"/>
    <property type="project" value="TreeGrafter"/>
</dbReference>
<dbReference type="SMART" id="SM01130">
    <property type="entry name" value="DHDPS"/>
    <property type="match status" value="1"/>
</dbReference>
<evidence type="ECO:0000256" key="4">
    <source>
        <dbReference type="PIRSR" id="PIRSR001365-2"/>
    </source>
</evidence>
<comment type="caution">
    <text evidence="5">The sequence shown here is derived from an EMBL/GenBank/DDBJ whole genome shotgun (WGS) entry which is preliminary data.</text>
</comment>
<dbReference type="InterPro" id="IPR013785">
    <property type="entry name" value="Aldolase_TIM"/>
</dbReference>
<dbReference type="Pfam" id="PF00701">
    <property type="entry name" value="DHDPS"/>
    <property type="match status" value="1"/>
</dbReference>
<dbReference type="GO" id="GO:0008747">
    <property type="term" value="F:N-acetylneuraminate lyase activity"/>
    <property type="evidence" value="ECO:0007669"/>
    <property type="project" value="TreeGrafter"/>
</dbReference>
<dbReference type="InterPro" id="IPR002220">
    <property type="entry name" value="DapA-like"/>
</dbReference>
<gene>
    <name evidence="5" type="ORF">CLV68_2345</name>
</gene>
<dbReference type="Gene3D" id="3.20.20.70">
    <property type="entry name" value="Aldolase class I"/>
    <property type="match status" value="1"/>
</dbReference>
<dbReference type="PANTHER" id="PTHR42849">
    <property type="entry name" value="N-ACETYLNEURAMINATE LYASE"/>
    <property type="match status" value="1"/>
</dbReference>